<dbReference type="EMBL" id="CM016557">
    <property type="protein sequence ID" value="TKW09620.1"/>
    <property type="molecule type" value="Genomic_DNA"/>
</dbReference>
<organism evidence="3 4">
    <name type="scientific">Setaria viridis</name>
    <name type="common">Green bristlegrass</name>
    <name type="synonym">Setaria italica subsp. viridis</name>
    <dbReference type="NCBI Taxonomy" id="4556"/>
    <lineage>
        <taxon>Eukaryota</taxon>
        <taxon>Viridiplantae</taxon>
        <taxon>Streptophyta</taxon>
        <taxon>Embryophyta</taxon>
        <taxon>Tracheophyta</taxon>
        <taxon>Spermatophyta</taxon>
        <taxon>Magnoliopsida</taxon>
        <taxon>Liliopsida</taxon>
        <taxon>Poales</taxon>
        <taxon>Poaceae</taxon>
        <taxon>PACMAD clade</taxon>
        <taxon>Panicoideae</taxon>
        <taxon>Panicodae</taxon>
        <taxon>Paniceae</taxon>
        <taxon>Cenchrinae</taxon>
        <taxon>Setaria</taxon>
    </lineage>
</organism>
<dbReference type="Gramene" id="TKW09620">
    <property type="protein sequence ID" value="TKW09620"/>
    <property type="gene ID" value="SEVIR_6G115200v2"/>
</dbReference>
<proteinExistence type="predicted"/>
<feature type="compositionally biased region" description="Gly residues" evidence="1">
    <location>
        <begin position="1"/>
        <end position="11"/>
    </location>
</feature>
<keyword evidence="4" id="KW-1185">Reference proteome</keyword>
<reference evidence="3" key="1">
    <citation type="submission" date="2019-03" db="EMBL/GenBank/DDBJ databases">
        <title>WGS assembly of Setaria viridis.</title>
        <authorList>
            <person name="Huang P."/>
            <person name="Jenkins J."/>
            <person name="Grimwood J."/>
            <person name="Barry K."/>
            <person name="Healey A."/>
            <person name="Mamidi S."/>
            <person name="Sreedasyam A."/>
            <person name="Shu S."/>
            <person name="Feldman M."/>
            <person name="Wu J."/>
            <person name="Yu Y."/>
            <person name="Chen C."/>
            <person name="Johnson J."/>
            <person name="Rokhsar D."/>
            <person name="Baxter I."/>
            <person name="Schmutz J."/>
            <person name="Brutnell T."/>
            <person name="Kellogg E."/>
        </authorList>
    </citation>
    <scope>NUCLEOTIDE SEQUENCE [LARGE SCALE GENOMIC DNA]</scope>
</reference>
<sequence>MDGDGGAGLGGAARETPAGLGAAPREPPVGLGAAEMEGAAPAGLAAAPRGAPADLGGAPRAAPAGLGGASRAAPAGLGGASRAAPAGLARRPPPGDSIEWTDANTTIICSLFAKQVKKGNRSNTHLNSVGYDEVSNEFFNLTAIRLTKRQMKNKWDKLKTDLTTWKKLMRKQTGAGWDIARGVTDEWWKKARAEIPGCGKFRKKTLQNEEDLTVMFANITNDESDHWNPMSSNPIIPPTQEDVDNGHVNEVHDVPDDCDDDGVAWDETDEVQEVTPSPTILLANKRISPAKKQRTGTTKVIQEQVTKIVESASSFTSKKLGEVHVQQVMDLVLECGAGYDTDEHYIATELFVKKDQREMFMTLPTNEIRFNWLRRKYNAKYGN</sequence>
<dbReference type="InterPro" id="IPR024752">
    <property type="entry name" value="Myb/SANT-like_dom"/>
</dbReference>
<dbReference type="PANTHER" id="PTHR47851:SF1">
    <property type="entry name" value="OS06G0588700 PROTEIN"/>
    <property type="match status" value="1"/>
</dbReference>
<accession>A0A4U6U260</accession>
<dbReference type="AlphaFoldDB" id="A0A4U6U260"/>
<evidence type="ECO:0000256" key="1">
    <source>
        <dbReference type="SAM" id="MobiDB-lite"/>
    </source>
</evidence>
<feature type="domain" description="Myb/SANT-like" evidence="2">
    <location>
        <begin position="99"/>
        <end position="190"/>
    </location>
</feature>
<protein>
    <recommendedName>
        <fullName evidence="2">Myb/SANT-like domain-containing protein</fullName>
    </recommendedName>
</protein>
<dbReference type="Proteomes" id="UP000298652">
    <property type="component" value="Chromosome 6"/>
</dbReference>
<evidence type="ECO:0000313" key="4">
    <source>
        <dbReference type="Proteomes" id="UP000298652"/>
    </source>
</evidence>
<dbReference type="Pfam" id="PF12776">
    <property type="entry name" value="Myb_DNA-bind_3"/>
    <property type="match status" value="1"/>
</dbReference>
<dbReference type="PANTHER" id="PTHR47851">
    <property type="entry name" value="OS06G0588700 PROTEIN-RELATED"/>
    <property type="match status" value="1"/>
</dbReference>
<feature type="region of interest" description="Disordered" evidence="1">
    <location>
        <begin position="1"/>
        <end position="99"/>
    </location>
</feature>
<dbReference type="OMA" id="MFANITN"/>
<name>A0A4U6U260_SETVI</name>
<evidence type="ECO:0000313" key="3">
    <source>
        <dbReference type="EMBL" id="TKW09620.1"/>
    </source>
</evidence>
<evidence type="ECO:0000259" key="2">
    <source>
        <dbReference type="Pfam" id="PF12776"/>
    </source>
</evidence>
<gene>
    <name evidence="3" type="ORF">SEVIR_6G115200v2</name>
</gene>
<feature type="compositionally biased region" description="Low complexity" evidence="1">
    <location>
        <begin position="30"/>
        <end position="90"/>
    </location>
</feature>